<accession>A0ABR2J2A7</accession>
<sequence>MQSTRGFTPSTSKIANQIRADNDKDRMINALQREIAIKKSLINDYHAKLTKAQNELHQFQKANKTLNNLYNSYPLLLKLFSSLNINEDSNDKSKNGNRFDEELIPILVLLSMSGEYYTEILHKYFGFPSSRTCRNLKRRFRLKYDITDDILDGSLDSISKLIDLFWKSEDKRCVIAVDAASVNAKLAVHSDGEVEGLTEEMKIDLDLVDLISENLEALYSFYELHHDEIARYFFVFYVCSLDKNNRSFPILIKKHTNGAANLKICDELDDIVDRCKKVGMNVIGISFDGDPSYLNYVEKMCTEFDKLNQLDLNSPLSSIFKEYTGTLIYEDLMHLVKCDRYRLTCGSDICPSLSKDEATFNVNDFKDIGVKDHVLDASRAKKMDDHLPLQLFSQENVRNAILMERYDLLLALLPSYLLINAVMDSDLTREQRIERITFGFSIVCTYYNDYLKYDFEKGKQRRNRLGGQNKWMTLYDIIWMKKYMTLAISLTKALIDPRSVHLGALGTHFLEHFFGMVRRFCHGDDSASSFENTVENIIVLKLLQIENIKEASIQPSRSDSGCVLKEEHEEIKQIPLNICMWLASELFIQFGTLLNEDLSKAVNDSMELMEDKPKIDVIQFISNTFVKKKNIFRSSSTLRYNTTSGYTSLKRIMSGNSI</sequence>
<name>A0ABR2J2A7_9EUKA</name>
<dbReference type="EMBL" id="JAPFFF010000013">
    <property type="protein sequence ID" value="KAK8872026.1"/>
    <property type="molecule type" value="Genomic_DNA"/>
</dbReference>
<organism evidence="2 3">
    <name type="scientific">Tritrichomonas musculus</name>
    <dbReference type="NCBI Taxonomy" id="1915356"/>
    <lineage>
        <taxon>Eukaryota</taxon>
        <taxon>Metamonada</taxon>
        <taxon>Parabasalia</taxon>
        <taxon>Tritrichomonadida</taxon>
        <taxon>Tritrichomonadidae</taxon>
        <taxon>Tritrichomonas</taxon>
    </lineage>
</organism>
<evidence type="ECO:0000313" key="2">
    <source>
        <dbReference type="EMBL" id="KAK8872026.1"/>
    </source>
</evidence>
<feature type="coiled-coil region" evidence="1">
    <location>
        <begin position="42"/>
        <end position="69"/>
    </location>
</feature>
<gene>
    <name evidence="2" type="ORF">M9Y10_007782</name>
</gene>
<evidence type="ECO:0000256" key="1">
    <source>
        <dbReference type="SAM" id="Coils"/>
    </source>
</evidence>
<comment type="caution">
    <text evidence="2">The sequence shown here is derived from an EMBL/GenBank/DDBJ whole genome shotgun (WGS) entry which is preliminary data.</text>
</comment>
<protein>
    <submittedName>
        <fullName evidence="2">Uncharacterized protein</fullName>
    </submittedName>
</protein>
<proteinExistence type="predicted"/>
<evidence type="ECO:0000313" key="3">
    <source>
        <dbReference type="Proteomes" id="UP001470230"/>
    </source>
</evidence>
<keyword evidence="1" id="KW-0175">Coiled coil</keyword>
<dbReference type="Proteomes" id="UP001470230">
    <property type="component" value="Unassembled WGS sequence"/>
</dbReference>
<keyword evidence="3" id="KW-1185">Reference proteome</keyword>
<reference evidence="2 3" key="1">
    <citation type="submission" date="2024-04" db="EMBL/GenBank/DDBJ databases">
        <title>Tritrichomonas musculus Genome.</title>
        <authorList>
            <person name="Alves-Ferreira E."/>
            <person name="Grigg M."/>
            <person name="Lorenzi H."/>
            <person name="Galac M."/>
        </authorList>
    </citation>
    <scope>NUCLEOTIDE SEQUENCE [LARGE SCALE GENOMIC DNA]</scope>
    <source>
        <strain evidence="2 3">EAF2021</strain>
    </source>
</reference>